<sequence length="497" mass="53980">MNTLLLGKGEQQVHLNLKYANRHGLIAGATGTGKTVSLMTLAEGFSRQGVSVFITDIKGDISGLGVAGTPNDKLLKRAAEIGVEGYQTEANPVVFWDLAGIQGHALRTTVSEMGPTLLGRILGLNDTQSGILDIVFQLADDQGLLLLDLDDLRAMLNLVANERKEVSAKYGLISAQSLAAIQRSVLGLERDGSKDFLAEPALQLEDLMRTNLQGRGIINLLAANKLILTPNLYSSFLLWLLSELFENLPEVGDLDKPKLVFFIDEAHLLFEGCPAGLLKRIEQIMRLIRSKGVGVYFCSQFPDDIPNEILGQLGNRIQHALRAYTPRDQKAVKTAAETFVPNPKLVVSEVISQLAVGEALVSTLAEKGVPTMVERTLIAPPRCRMGPASPEELVAIRAQSPIGGKYDTLINRESAYERLNQRHTDETNGANTAQTTHSPATNEAEQGWLSELIFGNKRRQGLAETLSKQAARTVGNQLGKQILRGLLGGILGKSTRR</sequence>
<protein>
    <submittedName>
        <fullName evidence="3">DUF853 family protein</fullName>
    </submittedName>
</protein>
<accession>A0ABS9QWT3</accession>
<dbReference type="EMBL" id="JACSDI010000004">
    <property type="protein sequence ID" value="MCG9964170.1"/>
    <property type="molecule type" value="Genomic_DNA"/>
</dbReference>
<dbReference type="InterPro" id="IPR027417">
    <property type="entry name" value="P-loop_NTPase"/>
</dbReference>
<evidence type="ECO:0000256" key="1">
    <source>
        <dbReference type="SAM" id="MobiDB-lite"/>
    </source>
</evidence>
<organism evidence="3 4">
    <name type="scientific">Shewanella cutis</name>
    <dbReference type="NCBI Taxonomy" id="2766780"/>
    <lineage>
        <taxon>Bacteria</taxon>
        <taxon>Pseudomonadati</taxon>
        <taxon>Pseudomonadota</taxon>
        <taxon>Gammaproteobacteria</taxon>
        <taxon>Alteromonadales</taxon>
        <taxon>Shewanellaceae</taxon>
        <taxon>Shewanella</taxon>
    </lineage>
</organism>
<dbReference type="InterPro" id="IPR051162">
    <property type="entry name" value="T4SS_component"/>
</dbReference>
<gene>
    <name evidence="3" type="ORF">H9J30_09615</name>
</gene>
<dbReference type="Pfam" id="PF05872">
    <property type="entry name" value="HerA_C"/>
    <property type="match status" value="1"/>
</dbReference>
<comment type="caution">
    <text evidence="3">The sequence shown here is derived from an EMBL/GenBank/DDBJ whole genome shotgun (WGS) entry which is preliminary data.</text>
</comment>
<evidence type="ECO:0000259" key="2">
    <source>
        <dbReference type="Pfam" id="PF05872"/>
    </source>
</evidence>
<proteinExistence type="predicted"/>
<dbReference type="Proteomes" id="UP000829384">
    <property type="component" value="Unassembled WGS sequence"/>
</dbReference>
<dbReference type="Gene3D" id="3.40.50.300">
    <property type="entry name" value="P-loop containing nucleotide triphosphate hydrolases"/>
    <property type="match status" value="2"/>
</dbReference>
<keyword evidence="4" id="KW-1185">Reference proteome</keyword>
<reference evidence="3 4" key="1">
    <citation type="submission" date="2020-08" db="EMBL/GenBank/DDBJ databases">
        <title>Whole genome sequence of Shewanella sp strain PS-2.</title>
        <authorList>
            <person name="Das S.K."/>
        </authorList>
    </citation>
    <scope>NUCLEOTIDE SEQUENCE [LARGE SCALE GENOMIC DNA]</scope>
    <source>
        <strain evidence="3 4">PS-2</strain>
    </source>
</reference>
<dbReference type="SUPFAM" id="SSF52540">
    <property type="entry name" value="P-loop containing nucleoside triphosphate hydrolases"/>
    <property type="match status" value="1"/>
</dbReference>
<dbReference type="PANTHER" id="PTHR30121">
    <property type="entry name" value="UNCHARACTERIZED PROTEIN YJGR-RELATED"/>
    <property type="match status" value="1"/>
</dbReference>
<feature type="compositionally biased region" description="Polar residues" evidence="1">
    <location>
        <begin position="427"/>
        <end position="443"/>
    </location>
</feature>
<feature type="region of interest" description="Disordered" evidence="1">
    <location>
        <begin position="423"/>
        <end position="443"/>
    </location>
</feature>
<dbReference type="InterPro" id="IPR033186">
    <property type="entry name" value="HerA_C"/>
</dbReference>
<dbReference type="RefSeq" id="WP_240130829.1">
    <property type="nucleotide sequence ID" value="NZ_JACSDI010000004.1"/>
</dbReference>
<name>A0ABS9QWT3_9GAMM</name>
<feature type="domain" description="Helicase HerA-like C-terminal" evidence="2">
    <location>
        <begin position="8"/>
        <end position="494"/>
    </location>
</feature>
<evidence type="ECO:0000313" key="3">
    <source>
        <dbReference type="EMBL" id="MCG9964170.1"/>
    </source>
</evidence>
<dbReference type="PANTHER" id="PTHR30121:SF6">
    <property type="entry name" value="SLR6007 PROTEIN"/>
    <property type="match status" value="1"/>
</dbReference>
<evidence type="ECO:0000313" key="4">
    <source>
        <dbReference type="Proteomes" id="UP000829384"/>
    </source>
</evidence>